<evidence type="ECO:0000256" key="3">
    <source>
        <dbReference type="SAM" id="SignalP"/>
    </source>
</evidence>
<gene>
    <name evidence="4" type="ORF">g.33066</name>
</gene>
<keyword evidence="2" id="KW-0812">Transmembrane</keyword>
<dbReference type="PANTHER" id="PTHR31118:SF12">
    <property type="entry name" value="CYCLASE-LIKE PROTEIN 2"/>
    <property type="match status" value="1"/>
</dbReference>
<evidence type="ECO:0000256" key="2">
    <source>
        <dbReference type="SAM" id="Phobius"/>
    </source>
</evidence>
<dbReference type="GO" id="GO:0004061">
    <property type="term" value="F:arylformamidase activity"/>
    <property type="evidence" value="ECO:0007669"/>
    <property type="project" value="InterPro"/>
</dbReference>
<reference evidence="4" key="1">
    <citation type="submission" date="2015-11" db="EMBL/GenBank/DDBJ databases">
        <title>De novo transcriptome assembly of four potential Pierce s Disease insect vectors from Arizona vineyards.</title>
        <authorList>
            <person name="Tassone E.E."/>
        </authorList>
    </citation>
    <scope>NUCLEOTIDE SEQUENCE</scope>
</reference>
<comment type="similarity">
    <text evidence="1">Belongs to the Cyclase 1 superfamily.</text>
</comment>
<protein>
    <recommendedName>
        <fullName evidence="5">Cyclase</fullName>
    </recommendedName>
</protein>
<keyword evidence="2" id="KW-0472">Membrane</keyword>
<accession>A0A1B6IH84</accession>
<evidence type="ECO:0008006" key="5">
    <source>
        <dbReference type="Google" id="ProtNLM"/>
    </source>
</evidence>
<proteinExistence type="inferred from homology"/>
<dbReference type="Gene3D" id="3.50.30.50">
    <property type="entry name" value="Putative cyclase"/>
    <property type="match status" value="1"/>
</dbReference>
<name>A0A1B6IH84_9HEMI</name>
<evidence type="ECO:0000256" key="1">
    <source>
        <dbReference type="ARBA" id="ARBA00007865"/>
    </source>
</evidence>
<feature type="transmembrane region" description="Helical" evidence="2">
    <location>
        <begin position="253"/>
        <end position="272"/>
    </location>
</feature>
<keyword evidence="2" id="KW-1133">Transmembrane helix</keyword>
<dbReference type="InterPro" id="IPR007325">
    <property type="entry name" value="KFase/CYL"/>
</dbReference>
<dbReference type="GO" id="GO:0019441">
    <property type="term" value="P:L-tryptophan catabolic process to kynurenine"/>
    <property type="evidence" value="ECO:0007669"/>
    <property type="project" value="InterPro"/>
</dbReference>
<dbReference type="SUPFAM" id="SSF102198">
    <property type="entry name" value="Putative cyclase"/>
    <property type="match status" value="1"/>
</dbReference>
<dbReference type="Pfam" id="PF04199">
    <property type="entry name" value="Cyclase"/>
    <property type="match status" value="1"/>
</dbReference>
<dbReference type="PANTHER" id="PTHR31118">
    <property type="entry name" value="CYCLASE-LIKE PROTEIN 2"/>
    <property type="match status" value="1"/>
</dbReference>
<keyword evidence="3" id="KW-0732">Signal</keyword>
<dbReference type="AlphaFoldDB" id="A0A1B6IH84"/>
<feature type="chain" id="PRO_5008585198" description="Cyclase" evidence="3">
    <location>
        <begin position="17"/>
        <end position="281"/>
    </location>
</feature>
<dbReference type="InterPro" id="IPR037175">
    <property type="entry name" value="KFase_sf"/>
</dbReference>
<dbReference type="EMBL" id="GECU01021426">
    <property type="protein sequence ID" value="JAS86280.1"/>
    <property type="molecule type" value="Transcribed_RNA"/>
</dbReference>
<sequence length="281" mass="31041">MKLLGVCLLSFHLTSAIFNDTIDLGYGFDDHSQYWFGMPEFNLSGLVSDEDPYFVAKKFSAAEHGGTHFDAPYHFNPNGWKVAEVPLDRLIVSGVVINKQEAAAADADTQVTVQDLLEWEEANGELPDPVAVIFDFGWAKKYPNRTEYFGIVNGNESDIHFPGVSEDAAHWLVSTGKVVGVGVDTPSIDPGSNKEFMAHRILTAADIYLMENLALDGAELPARGFQLTVMPMKIVNGTGAPLRIFARPITPSFFSMIFSWIIHPFVIIGNSFKRDNTTTTY</sequence>
<organism evidence="4">
    <name type="scientific">Homalodisca liturata</name>
    <dbReference type="NCBI Taxonomy" id="320908"/>
    <lineage>
        <taxon>Eukaryota</taxon>
        <taxon>Metazoa</taxon>
        <taxon>Ecdysozoa</taxon>
        <taxon>Arthropoda</taxon>
        <taxon>Hexapoda</taxon>
        <taxon>Insecta</taxon>
        <taxon>Pterygota</taxon>
        <taxon>Neoptera</taxon>
        <taxon>Paraneoptera</taxon>
        <taxon>Hemiptera</taxon>
        <taxon>Auchenorrhyncha</taxon>
        <taxon>Membracoidea</taxon>
        <taxon>Cicadellidae</taxon>
        <taxon>Cicadellinae</taxon>
        <taxon>Proconiini</taxon>
        <taxon>Homalodisca</taxon>
    </lineage>
</organism>
<feature type="signal peptide" evidence="3">
    <location>
        <begin position="1"/>
        <end position="16"/>
    </location>
</feature>
<evidence type="ECO:0000313" key="4">
    <source>
        <dbReference type="EMBL" id="JAS86280.1"/>
    </source>
</evidence>